<feature type="compositionally biased region" description="Low complexity" evidence="1">
    <location>
        <begin position="162"/>
        <end position="173"/>
    </location>
</feature>
<dbReference type="EMBL" id="SNXS01000002">
    <property type="protein sequence ID" value="TDP73263.1"/>
    <property type="molecule type" value="Genomic_DNA"/>
</dbReference>
<protein>
    <submittedName>
        <fullName evidence="2">Uncharacterized protein</fullName>
    </submittedName>
</protein>
<dbReference type="AlphaFoldDB" id="A0A4R6QR75"/>
<organism evidence="2 3">
    <name type="scientific">Roseateles toxinivorans</name>
    <dbReference type="NCBI Taxonomy" id="270368"/>
    <lineage>
        <taxon>Bacteria</taxon>
        <taxon>Pseudomonadati</taxon>
        <taxon>Pseudomonadota</taxon>
        <taxon>Betaproteobacteria</taxon>
        <taxon>Burkholderiales</taxon>
        <taxon>Sphaerotilaceae</taxon>
        <taxon>Roseateles</taxon>
    </lineage>
</organism>
<feature type="region of interest" description="Disordered" evidence="1">
    <location>
        <begin position="157"/>
        <end position="189"/>
    </location>
</feature>
<proteinExistence type="predicted"/>
<evidence type="ECO:0000256" key="1">
    <source>
        <dbReference type="SAM" id="MobiDB-lite"/>
    </source>
</evidence>
<accession>A0A4R6QR75</accession>
<sequence>MYSAPKDVAQIRLDNALVLFEEFVSATIKHPDAATLRGLERRFAERLQIQPSYWSQIKGRSRQIGERLARQFEQLCHKPIGWMDQDHSLAQNLASKGATTLAPPGTPPLADTQPSMPQDDDERFIVGLVLTYYRRHPQRARTRLLDLLGEVLTPPSAPTAPTPALAPGVRRPAAPAPAAPAASAKNDVDEWRKLQQAVAPLKNKR</sequence>
<evidence type="ECO:0000313" key="2">
    <source>
        <dbReference type="EMBL" id="TDP73263.1"/>
    </source>
</evidence>
<dbReference type="OrthoDB" id="8685853at2"/>
<dbReference type="InParanoid" id="A0A4R6QR75"/>
<keyword evidence="3" id="KW-1185">Reference proteome</keyword>
<name>A0A4R6QR75_9BURK</name>
<reference evidence="2 3" key="1">
    <citation type="submission" date="2019-03" db="EMBL/GenBank/DDBJ databases">
        <title>Genomic Encyclopedia of Type Strains, Phase IV (KMG-IV): sequencing the most valuable type-strain genomes for metagenomic binning, comparative biology and taxonomic classification.</title>
        <authorList>
            <person name="Goeker M."/>
        </authorList>
    </citation>
    <scope>NUCLEOTIDE SEQUENCE [LARGE SCALE GENOMIC DNA]</scope>
    <source>
        <strain evidence="2 3">DSM 16998</strain>
    </source>
</reference>
<evidence type="ECO:0000313" key="3">
    <source>
        <dbReference type="Proteomes" id="UP000295361"/>
    </source>
</evidence>
<feature type="region of interest" description="Disordered" evidence="1">
    <location>
        <begin position="97"/>
        <end position="118"/>
    </location>
</feature>
<comment type="caution">
    <text evidence="2">The sequence shown here is derived from an EMBL/GenBank/DDBJ whole genome shotgun (WGS) entry which is preliminary data.</text>
</comment>
<gene>
    <name evidence="2" type="ORF">DES47_1021023</name>
</gene>
<dbReference type="Proteomes" id="UP000295361">
    <property type="component" value="Unassembled WGS sequence"/>
</dbReference>
<dbReference type="RefSeq" id="WP_133700658.1">
    <property type="nucleotide sequence ID" value="NZ_SNXS01000002.1"/>
</dbReference>